<name>A0ACC3ZCZ5_COLTU</name>
<sequence length="1270" mass="141798">MAEHTPPHNAGKLMLGPNDIGFQSRFQGQGVQNSGTGNITVGRDVIIGQPKADADANARFLADLRTTDPRDDKSRIERTKGGLLRDSYIWVLNNNAFQKWRDSEDDRLVWIKGDAGKGKTMLLCGIIDELQKSIPSATLLSFAFCQATDVRLNSAMAVLRSLLYLLLVQNPKIIGNVREQYDHAGQSLFNDVNSWDALYRMLMNILQSLGSQNTYLVIDALDECETDLERLVDLVVHITSSCNAKLVVSSRNWLNIEEMLSIAPQQIPLCLELNQNSISAAVSTYISYKVDQLNRLKKYDNETRNAVQQHLETNSNDTFLWVALVCQQLADPRVRKWHTREKLKLFPPKLYPLYKRMMDQVLNPDNQPTDANLCRQVLGIMSITYRPLSLEELISLVEMPHNLSTNLDFLQEIVQLCGSFLTLRERTVSFVHQSAKDFLLEKERHNILPSGFAEHHHAVATRLLDVMCNTLRRDIYGLSHPGYAIEDVETPHPDPLAPTRYACIYWVNHLIVSYVNMVTLLPAHTEDGDKLHSFLTKHYLHWLEAMSLLRSVPEGIGSLFDLLSLVQAKEDMSELIPLVWDAWRFVKAHKLGIEKSPLQVYSSALILSPAKSVMRQLYHQEELAMMNKPSMKDHWDLCLQTLEGHQYHVNSIAIFGTLLASVSDDGTMKLWNIVSGQCLRTIERRVSNYESDVVSDGRQLWASCDDTIEVWDVTSGQYIMTLNGHSDVVTSLALLGEQLASGSSDKTVKIWNAASGQHLMTLQGHTDDVTSLAFVGSQLASGSSDKTIKLWDAVSGEHIMTIEGHSTGIMSIALSRTQLASASTKTTIEIWDAVSGQHITSLKGHKRTVNALAFLENLLASGSYDSTIKVWNTISGQCLQTLEGHRMTVSSVAFVGDGIQIASASYDGTIKLWDVSSEHNYRKLKRHGKDMESSEIQDMQQSTSHEKVTKRWGLSLDQCCNNFEGHGDWINQLSFSRDGTYLASQSNHTIKIWDVASGRCLKTLEEYRIWMDPLEFSDDNIYLASISDNAVKIWDLAFGQHLHMLQGHSDGINSVTFLSDCTRLASGSYDRTIKIWDLVSGQCLQTLQGHVDSVSSVTFLSDSTRLASGSKDCTIKIWGLSSGHCLQTLVGHGGNILSVCYIGDSGMLASLSQDQTIRIWDTVTGKCLTKFDTGSAIRQLFYFKSSNALQTELGIINLDGLLSNNSEASSDAANKSSFQGYGIAATWDWIIKDSKNFLWLPTEYRPSELVVMGSTVAIGCVSGRVLIFRF</sequence>
<evidence type="ECO:0000313" key="1">
    <source>
        <dbReference type="EMBL" id="KAL0941995.1"/>
    </source>
</evidence>
<dbReference type="EMBL" id="VUJX02000002">
    <property type="protein sequence ID" value="KAL0941995.1"/>
    <property type="molecule type" value="Genomic_DNA"/>
</dbReference>
<proteinExistence type="predicted"/>
<keyword evidence="2" id="KW-1185">Reference proteome</keyword>
<dbReference type="Proteomes" id="UP000805649">
    <property type="component" value="Unassembled WGS sequence"/>
</dbReference>
<accession>A0ACC3ZCZ5</accession>
<reference evidence="1 2" key="1">
    <citation type="journal article" date="2020" name="Phytopathology">
        <title>Genome Sequence Resources of Colletotrichum truncatum, C. plurivorum, C. musicola, and C. sojae: Four Species Pathogenic to Soybean (Glycine max).</title>
        <authorList>
            <person name="Rogerio F."/>
            <person name="Boufleur T.R."/>
            <person name="Ciampi-Guillardi M."/>
            <person name="Sukno S.A."/>
            <person name="Thon M.R."/>
            <person name="Massola Junior N.S."/>
            <person name="Baroncelli R."/>
        </authorList>
    </citation>
    <scope>NUCLEOTIDE SEQUENCE [LARGE SCALE GENOMIC DNA]</scope>
    <source>
        <strain evidence="1 2">CMES1059</strain>
    </source>
</reference>
<comment type="caution">
    <text evidence="1">The sequence shown here is derived from an EMBL/GenBank/DDBJ whole genome shotgun (WGS) entry which is preliminary data.</text>
</comment>
<evidence type="ECO:0000313" key="2">
    <source>
        <dbReference type="Proteomes" id="UP000805649"/>
    </source>
</evidence>
<protein>
    <submittedName>
        <fullName evidence="1">Vegetative incompatibility protein HET-E-1-like protein 15</fullName>
    </submittedName>
</protein>
<gene>
    <name evidence="1" type="ORF">CTRU02_204758</name>
</gene>
<organism evidence="1 2">
    <name type="scientific">Colletotrichum truncatum</name>
    <name type="common">Anthracnose fungus</name>
    <name type="synonym">Colletotrichum capsici</name>
    <dbReference type="NCBI Taxonomy" id="5467"/>
    <lineage>
        <taxon>Eukaryota</taxon>
        <taxon>Fungi</taxon>
        <taxon>Dikarya</taxon>
        <taxon>Ascomycota</taxon>
        <taxon>Pezizomycotina</taxon>
        <taxon>Sordariomycetes</taxon>
        <taxon>Hypocreomycetidae</taxon>
        <taxon>Glomerellales</taxon>
        <taxon>Glomerellaceae</taxon>
        <taxon>Colletotrichum</taxon>
        <taxon>Colletotrichum truncatum species complex</taxon>
    </lineage>
</organism>